<dbReference type="EMBL" id="AP007255">
    <property type="protein sequence ID" value="BAE50554.1"/>
    <property type="molecule type" value="Genomic_DNA"/>
</dbReference>
<protein>
    <submittedName>
        <fullName evidence="2">Uncharacterized protein</fullName>
    </submittedName>
</protein>
<organism evidence="2 3">
    <name type="scientific">Paramagnetospirillum magneticum (strain ATCC 700264 / AMB-1)</name>
    <name type="common">Magnetospirillum magneticum</name>
    <dbReference type="NCBI Taxonomy" id="342108"/>
    <lineage>
        <taxon>Bacteria</taxon>
        <taxon>Pseudomonadati</taxon>
        <taxon>Pseudomonadota</taxon>
        <taxon>Alphaproteobacteria</taxon>
        <taxon>Rhodospirillales</taxon>
        <taxon>Magnetospirillaceae</taxon>
        <taxon>Paramagnetospirillum</taxon>
    </lineage>
</organism>
<evidence type="ECO:0000313" key="3">
    <source>
        <dbReference type="Proteomes" id="UP000007058"/>
    </source>
</evidence>
<proteinExistence type="predicted"/>
<name>Q2W6H1_PARM1</name>
<feature type="region of interest" description="Disordered" evidence="1">
    <location>
        <begin position="86"/>
        <end position="109"/>
    </location>
</feature>
<gene>
    <name evidence="2" type="ordered locus">amb1750</name>
</gene>
<dbReference type="AlphaFoldDB" id="Q2W6H1"/>
<dbReference type="Proteomes" id="UP000007058">
    <property type="component" value="Chromosome"/>
</dbReference>
<reference evidence="2 3" key="1">
    <citation type="journal article" date="2005" name="DNA Res.">
        <title>Complete genome sequence of the facultative anaerobic magnetotactic bacterium Magnetospirillum sp. strain AMB-1.</title>
        <authorList>
            <person name="Matsunaga T."/>
            <person name="Okamura Y."/>
            <person name="Fukuda Y."/>
            <person name="Wahyudi A.T."/>
            <person name="Murase Y."/>
            <person name="Takeyama H."/>
        </authorList>
    </citation>
    <scope>NUCLEOTIDE SEQUENCE [LARGE SCALE GENOMIC DNA]</scope>
    <source>
        <strain evidence="3">ATCC 700264 / AMB-1</strain>
    </source>
</reference>
<evidence type="ECO:0000256" key="1">
    <source>
        <dbReference type="SAM" id="MobiDB-lite"/>
    </source>
</evidence>
<keyword evidence="3" id="KW-1185">Reference proteome</keyword>
<dbReference type="RefSeq" id="WP_011384155.1">
    <property type="nucleotide sequence ID" value="NC_007626.1"/>
</dbReference>
<accession>Q2W6H1</accession>
<dbReference type="KEGG" id="mag:amb1750"/>
<sequence>MMTWARRSEILAHLYGRNDTKLTVLSGRWGTEADGTGLFNESLVGCWLAPGLHYRPEPGEMIITPPEALELAADRLIAWEKLRARAGSTAPGRDAWRRLGSPIPEVSHG</sequence>
<dbReference type="STRING" id="342108.amb1750"/>
<dbReference type="HOGENOM" id="CLU_2180656_0_0_5"/>
<evidence type="ECO:0000313" key="2">
    <source>
        <dbReference type="EMBL" id="BAE50554.1"/>
    </source>
</evidence>